<name>A0A1H9GAV1_9GAMM</name>
<evidence type="ECO:0000313" key="2">
    <source>
        <dbReference type="Proteomes" id="UP000242515"/>
    </source>
</evidence>
<dbReference type="RefSeq" id="WP_092673805.1">
    <property type="nucleotide sequence ID" value="NZ_FOGC01000003.1"/>
</dbReference>
<dbReference type="Proteomes" id="UP000242515">
    <property type="component" value="Unassembled WGS sequence"/>
</dbReference>
<dbReference type="InterPro" id="IPR009216">
    <property type="entry name" value="Virulence_factor_SrfB"/>
</dbReference>
<keyword evidence="2" id="KW-1185">Reference proteome</keyword>
<protein>
    <recommendedName>
        <fullName evidence="3">Virulence factor SrfB</fullName>
    </recommendedName>
</protein>
<dbReference type="STRING" id="988801.SAMN05216522_103138"/>
<proteinExistence type="predicted"/>
<evidence type="ECO:0000313" key="1">
    <source>
        <dbReference type="EMBL" id="SEQ47212.1"/>
    </source>
</evidence>
<dbReference type="EMBL" id="FOGC01000003">
    <property type="protein sequence ID" value="SEQ47212.1"/>
    <property type="molecule type" value="Genomic_DNA"/>
</dbReference>
<accession>A0A1H9GAV1</accession>
<evidence type="ECO:0008006" key="3">
    <source>
        <dbReference type="Google" id="ProtNLM"/>
    </source>
</evidence>
<gene>
    <name evidence="1" type="ORF">SAMN05216522_103138</name>
</gene>
<sequence>MTNLGQQPQILFVDSGVQFIDHYIVIDDLALADTAFIRTSVHGPLCEVTPDARGYFQYYEYEGAPVEWVRPEYAFSLSASLAALQHQWLPIPYFTQQDTNSSPRPMNWARVYVSPHPQVAQGWKLTLAFDTRISDDDNGLQPSQFEVQQGQLFALPHQSNLWQVFFQQAWVSGWMASLYPAASHSPPFLWQAHYINLLKVIVHRVKPRPLLLRDAGTHAEPIAVDAIIDLGNSNSCGVLYEVDTHCVNPLSLCSELQLRDLSCPSHDGYTLFSSEVNFSPEPFGHRGLSSASGRMDAFQWHSLVRIGPEAQRLNAQSYQDLQPQGISCPRRYLWDDHPANVVWFNASQSDQAQYSSIDHPLSLLINDQGNLLDELPAMGRFPVFVPQFSRSTVFTFLIIELVNQIAVQINSLQYRQRHANRDIPRFIRRLIFTLPVNFTAVERQRFLMLAQRAIRLIKTLQPKFFPMSTNDIEIRIPWDEACCGQIFWLWQQLRNHSVHSLQQYYHCSSHTAHLRVALIDVGGGTTDLAVTEYPLIASKHSAMPAFSPELIVRQGFTLAGDSLLEDVITHFLLPQFADHLRLQGLSSVETLLERLFSRGKSDEGDTVWRQYVVRHLLLPVVEDILWRYRLHETAYFCRVSQLIEGEILAYIETSFQEKITRLSSKNSCVEVKKLCFQFSFNDFVDFLQSHHCRLGQLLTLLSDTVTNEHCDVILLSGQAMELPLFQHKFRQQSVHCCLLTELPTDAALPFCSTGKLANGKHATSLGGLLYSLTTQQISAERSILPGNISHVPVPRWYGPLDQDGRLHCVLLSPSSQAVQRTFLTITQSTAIGYRCREDDAVIASPLFALIPNRQKIKNLVLGVTVELEWAFDTEGELLGLPTIVSVEDSQQLSIDPHWLTLEMNTLSWRGDSQEYYWRDDGRVMPPVT</sequence>
<organism evidence="1 2">
    <name type="scientific">Rosenbergiella nectarea</name>
    <dbReference type="NCBI Taxonomy" id="988801"/>
    <lineage>
        <taxon>Bacteria</taxon>
        <taxon>Pseudomonadati</taxon>
        <taxon>Pseudomonadota</taxon>
        <taxon>Gammaproteobacteria</taxon>
        <taxon>Enterobacterales</taxon>
        <taxon>Erwiniaceae</taxon>
        <taxon>Rosenbergiella</taxon>
    </lineage>
</organism>
<dbReference type="AlphaFoldDB" id="A0A1H9GAV1"/>
<reference evidence="2" key="1">
    <citation type="submission" date="2016-10" db="EMBL/GenBank/DDBJ databases">
        <authorList>
            <person name="Varghese N."/>
            <person name="Submissions S."/>
        </authorList>
    </citation>
    <scope>NUCLEOTIDE SEQUENCE [LARGE SCALE GENOMIC DNA]</scope>
    <source>
        <strain evidence="2">8N4</strain>
    </source>
</reference>
<dbReference type="Pfam" id="PF07520">
    <property type="entry name" value="SrfB"/>
    <property type="match status" value="1"/>
</dbReference>
<dbReference type="OrthoDB" id="5437169at2"/>